<dbReference type="STRING" id="1081102.A0A167TW55"/>
<feature type="compositionally biased region" description="Low complexity" evidence="1">
    <location>
        <begin position="38"/>
        <end position="54"/>
    </location>
</feature>
<organism evidence="2 3">
    <name type="scientific">Niveomyces insectorum RCEF 264</name>
    <dbReference type="NCBI Taxonomy" id="1081102"/>
    <lineage>
        <taxon>Eukaryota</taxon>
        <taxon>Fungi</taxon>
        <taxon>Dikarya</taxon>
        <taxon>Ascomycota</taxon>
        <taxon>Pezizomycotina</taxon>
        <taxon>Sordariomycetes</taxon>
        <taxon>Hypocreomycetidae</taxon>
        <taxon>Hypocreales</taxon>
        <taxon>Cordycipitaceae</taxon>
        <taxon>Niveomyces</taxon>
    </lineage>
</organism>
<protein>
    <submittedName>
        <fullName evidence="2">Uncharacterized protein</fullName>
    </submittedName>
</protein>
<dbReference type="Proteomes" id="UP000076874">
    <property type="component" value="Unassembled WGS sequence"/>
</dbReference>
<proteinExistence type="predicted"/>
<feature type="compositionally biased region" description="Basic and acidic residues" evidence="1">
    <location>
        <begin position="238"/>
        <end position="247"/>
    </location>
</feature>
<evidence type="ECO:0000313" key="3">
    <source>
        <dbReference type="Proteomes" id="UP000076874"/>
    </source>
</evidence>
<keyword evidence="3" id="KW-1185">Reference proteome</keyword>
<reference evidence="2 3" key="1">
    <citation type="journal article" date="2016" name="Genome Biol. Evol.">
        <title>Divergent and convergent evolution of fungal pathogenicity.</title>
        <authorList>
            <person name="Shang Y."/>
            <person name="Xiao G."/>
            <person name="Zheng P."/>
            <person name="Cen K."/>
            <person name="Zhan S."/>
            <person name="Wang C."/>
        </authorList>
    </citation>
    <scope>NUCLEOTIDE SEQUENCE [LARGE SCALE GENOMIC DNA]</scope>
    <source>
        <strain evidence="2 3">RCEF 264</strain>
    </source>
</reference>
<sequence>MTEDQKYQGALYKNNKNKKVRLNPPYNAKEEQQQQHHNNNNNSNSNNNNSNNNSIQASTLTSTTTNARIPATPSAARNAATPATADNMAAAIQYQHPHVSHAAYVEDVPEELEAYLIADDDDNASRSEDDDHPPRAPTPPPVAEGPVNVFDFLVANATPNVSSTDLPHMAGGPVKLSDSTQIVRYDQDANDYLDPSDFSMEANAKHQMIQYGTGPVPVDAPFQTPAPGSRGEPRRKKDSPSDRDVKKDKKRKRLYLDVSDQVMTDAPPVLHSGLTGGLSRLTTKHAVLPPSPQSAETPASPLKKTRHVKHAKSSRSDSVLFSLLGAGSKPKSKKRKHRSASPSSKKTHSHRHRHHRHRTDGDRETDTAAVEQKLLEFSSDKKEGDDNSHGAVIVYKPRADLFLSFVDKGPESERGCSMNKALKRFHRERTSTGTALGKSTEEKELFRSLRLRKNDRGEIVLFCV</sequence>
<feature type="region of interest" description="Disordered" evidence="1">
    <location>
        <begin position="122"/>
        <end position="144"/>
    </location>
</feature>
<dbReference type="EMBL" id="AZHD01000008">
    <property type="protein sequence ID" value="OAA61013.1"/>
    <property type="molecule type" value="Genomic_DNA"/>
</dbReference>
<feature type="compositionally biased region" description="Basic residues" evidence="1">
    <location>
        <begin position="330"/>
        <end position="358"/>
    </location>
</feature>
<comment type="caution">
    <text evidence="2">The sequence shown here is derived from an EMBL/GenBank/DDBJ whole genome shotgun (WGS) entry which is preliminary data.</text>
</comment>
<feature type="region of interest" description="Disordered" evidence="1">
    <location>
        <begin position="214"/>
        <end position="259"/>
    </location>
</feature>
<feature type="compositionally biased region" description="Basic and acidic residues" evidence="1">
    <location>
        <begin position="123"/>
        <end position="134"/>
    </location>
</feature>
<name>A0A167TW55_9HYPO</name>
<feature type="compositionally biased region" description="Basic residues" evidence="1">
    <location>
        <begin position="303"/>
        <end position="313"/>
    </location>
</feature>
<gene>
    <name evidence="2" type="ORF">SPI_05037</name>
</gene>
<feature type="region of interest" description="Disordered" evidence="1">
    <location>
        <begin position="1"/>
        <end position="67"/>
    </location>
</feature>
<dbReference type="AlphaFoldDB" id="A0A167TW55"/>
<evidence type="ECO:0000313" key="2">
    <source>
        <dbReference type="EMBL" id="OAA61013.1"/>
    </source>
</evidence>
<feature type="compositionally biased region" description="Polar residues" evidence="1">
    <location>
        <begin position="55"/>
        <end position="67"/>
    </location>
</feature>
<dbReference type="OrthoDB" id="21474at2759"/>
<accession>A0A167TW55</accession>
<evidence type="ECO:0000256" key="1">
    <source>
        <dbReference type="SAM" id="MobiDB-lite"/>
    </source>
</evidence>
<feature type="region of interest" description="Disordered" evidence="1">
    <location>
        <begin position="285"/>
        <end position="367"/>
    </location>
</feature>